<gene>
    <name evidence="2" type="ORF">D1O30_07160</name>
</gene>
<feature type="region of interest" description="Disordered" evidence="1">
    <location>
        <begin position="33"/>
        <end position="66"/>
    </location>
</feature>
<sequence>MIPMIEVKITGSNEAEIRSQIVDLANLFGAGGDAPAASGGRRGRKATATDAPAENAPAATTPPAADATADVTRAVAGVATVVEPDPDLDDGLGDDTPAVTRDGVKTLLVEIKKKFPAVPSVVADLIKSVAGVTKFADVKDEHLAAVHAAASKKLA</sequence>
<comment type="caution">
    <text evidence="2">The sequence shown here is derived from an EMBL/GenBank/DDBJ whole genome shotgun (WGS) entry which is preliminary data.</text>
</comment>
<evidence type="ECO:0000256" key="1">
    <source>
        <dbReference type="SAM" id="MobiDB-lite"/>
    </source>
</evidence>
<organism evidence="2 3">
    <name type="scientific">Methylocystis hirsuta</name>
    <dbReference type="NCBI Taxonomy" id="369798"/>
    <lineage>
        <taxon>Bacteria</taxon>
        <taxon>Pseudomonadati</taxon>
        <taxon>Pseudomonadota</taxon>
        <taxon>Alphaproteobacteria</taxon>
        <taxon>Hyphomicrobiales</taxon>
        <taxon>Methylocystaceae</taxon>
        <taxon>Methylocystis</taxon>
    </lineage>
</organism>
<dbReference type="EMBL" id="QWDD01000001">
    <property type="protein sequence ID" value="RNJ49416.1"/>
    <property type="molecule type" value="Genomic_DNA"/>
</dbReference>
<feature type="compositionally biased region" description="Low complexity" evidence="1">
    <location>
        <begin position="46"/>
        <end position="66"/>
    </location>
</feature>
<protein>
    <submittedName>
        <fullName evidence="2">Uncharacterized protein</fullName>
    </submittedName>
</protein>
<name>A0A3M9XP32_9HYPH</name>
<proteinExistence type="predicted"/>
<dbReference type="Proteomes" id="UP000268623">
    <property type="component" value="Unassembled WGS sequence"/>
</dbReference>
<reference evidence="2 3" key="1">
    <citation type="submission" date="2018-08" db="EMBL/GenBank/DDBJ databases">
        <title>Genome sequence of Methylocystis hirsuta CSC1, a methanotroph able to accumulate PHAs.</title>
        <authorList>
            <person name="Bordel S."/>
            <person name="Rodriguez E."/>
            <person name="Gancedo J."/>
            <person name="Munoz R."/>
        </authorList>
    </citation>
    <scope>NUCLEOTIDE SEQUENCE [LARGE SCALE GENOMIC DNA]</scope>
    <source>
        <strain evidence="2 3">CSC1</strain>
    </source>
</reference>
<accession>A0A3M9XP32</accession>
<evidence type="ECO:0000313" key="3">
    <source>
        <dbReference type="Proteomes" id="UP000268623"/>
    </source>
</evidence>
<dbReference type="AlphaFoldDB" id="A0A3M9XP32"/>
<keyword evidence="3" id="KW-1185">Reference proteome</keyword>
<evidence type="ECO:0000313" key="2">
    <source>
        <dbReference type="EMBL" id="RNJ49416.1"/>
    </source>
</evidence>